<gene>
    <name evidence="1" type="ORF">BV25DRAFT_1825067</name>
</gene>
<proteinExistence type="predicted"/>
<protein>
    <submittedName>
        <fullName evidence="1">Uncharacterized protein</fullName>
    </submittedName>
</protein>
<reference evidence="1" key="1">
    <citation type="submission" date="2021-03" db="EMBL/GenBank/DDBJ databases">
        <authorList>
            <consortium name="DOE Joint Genome Institute"/>
            <person name="Ahrendt S."/>
            <person name="Looney B.P."/>
            <person name="Miyauchi S."/>
            <person name="Morin E."/>
            <person name="Drula E."/>
            <person name="Courty P.E."/>
            <person name="Chicoki N."/>
            <person name="Fauchery L."/>
            <person name="Kohler A."/>
            <person name="Kuo A."/>
            <person name="Labutti K."/>
            <person name="Pangilinan J."/>
            <person name="Lipzen A."/>
            <person name="Riley R."/>
            <person name="Andreopoulos W."/>
            <person name="He G."/>
            <person name="Johnson J."/>
            <person name="Barry K.W."/>
            <person name="Grigoriev I.V."/>
            <person name="Nagy L."/>
            <person name="Hibbett D."/>
            <person name="Henrissat B."/>
            <person name="Matheny P.B."/>
            <person name="Labbe J."/>
            <person name="Martin F."/>
        </authorList>
    </citation>
    <scope>NUCLEOTIDE SEQUENCE</scope>
    <source>
        <strain evidence="1">HHB10654</strain>
    </source>
</reference>
<name>A0ACB8T2C6_9AGAM</name>
<dbReference type="EMBL" id="MU277205">
    <property type="protein sequence ID" value="KAI0062994.1"/>
    <property type="molecule type" value="Genomic_DNA"/>
</dbReference>
<evidence type="ECO:0000313" key="2">
    <source>
        <dbReference type="Proteomes" id="UP000814140"/>
    </source>
</evidence>
<keyword evidence="2" id="KW-1185">Reference proteome</keyword>
<sequence length="474" mass="53171">MEATDGHRNAESPISRLPVELLRAIFLTARQKDISKVMGTAHLLHDAMPPWVVISQVCRHWRHIALDTKELWTEIPVQSCRTMWTELALSRSDPLSISLCFDFNLAEKAWYKDAVLRAARALPRARELFITGGCQHEHSFLAAFVAALRARRAPHLEVFAADFFEEMPDDMFLDDPPDTLRTVRLFTCNPSAHSVLFRAPLRSLQLLDCTTEIVRVLAGCPTLESVLLSGSSYTEGAGPLDYTHAALQRLTVVDDFESVVGLLRLLRLAPSVQLLLDCYAIVDERTIYEAVTDVVELLSDHVAPAPDTGVLPFAYLVLNLNVFQGSAFALYRSTDTALGPQVRFSFDWERPDRRVGRNPMLFALEGMEAALRGVQTLWFRSREAHTAREWADLSRLLGQVTYIRVKGNMACRSVVTMLGDETQATLLFPHLEVLVIEHTALSPVRSVSYCRFEERMADCCVWSSVGQSIRAAAE</sequence>
<organism evidence="1 2">
    <name type="scientific">Artomyces pyxidatus</name>
    <dbReference type="NCBI Taxonomy" id="48021"/>
    <lineage>
        <taxon>Eukaryota</taxon>
        <taxon>Fungi</taxon>
        <taxon>Dikarya</taxon>
        <taxon>Basidiomycota</taxon>
        <taxon>Agaricomycotina</taxon>
        <taxon>Agaricomycetes</taxon>
        <taxon>Russulales</taxon>
        <taxon>Auriscalpiaceae</taxon>
        <taxon>Artomyces</taxon>
    </lineage>
</organism>
<evidence type="ECO:0000313" key="1">
    <source>
        <dbReference type="EMBL" id="KAI0062994.1"/>
    </source>
</evidence>
<accession>A0ACB8T2C6</accession>
<dbReference type="Proteomes" id="UP000814140">
    <property type="component" value="Unassembled WGS sequence"/>
</dbReference>
<reference evidence="1" key="2">
    <citation type="journal article" date="2022" name="New Phytol.">
        <title>Evolutionary transition to the ectomycorrhizal habit in the genomes of a hyperdiverse lineage of mushroom-forming fungi.</title>
        <authorList>
            <person name="Looney B."/>
            <person name="Miyauchi S."/>
            <person name="Morin E."/>
            <person name="Drula E."/>
            <person name="Courty P.E."/>
            <person name="Kohler A."/>
            <person name="Kuo A."/>
            <person name="LaButti K."/>
            <person name="Pangilinan J."/>
            <person name="Lipzen A."/>
            <person name="Riley R."/>
            <person name="Andreopoulos W."/>
            <person name="He G."/>
            <person name="Johnson J."/>
            <person name="Nolan M."/>
            <person name="Tritt A."/>
            <person name="Barry K.W."/>
            <person name="Grigoriev I.V."/>
            <person name="Nagy L.G."/>
            <person name="Hibbett D."/>
            <person name="Henrissat B."/>
            <person name="Matheny P.B."/>
            <person name="Labbe J."/>
            <person name="Martin F.M."/>
        </authorList>
    </citation>
    <scope>NUCLEOTIDE SEQUENCE</scope>
    <source>
        <strain evidence="1">HHB10654</strain>
    </source>
</reference>
<comment type="caution">
    <text evidence="1">The sequence shown here is derived from an EMBL/GenBank/DDBJ whole genome shotgun (WGS) entry which is preliminary data.</text>
</comment>